<organism evidence="2 3">
    <name type="scientific">Trametes coccinea (strain BRFM310)</name>
    <name type="common">Pycnoporus coccineus</name>
    <dbReference type="NCBI Taxonomy" id="1353009"/>
    <lineage>
        <taxon>Eukaryota</taxon>
        <taxon>Fungi</taxon>
        <taxon>Dikarya</taxon>
        <taxon>Basidiomycota</taxon>
        <taxon>Agaricomycotina</taxon>
        <taxon>Agaricomycetes</taxon>
        <taxon>Polyporales</taxon>
        <taxon>Polyporaceae</taxon>
        <taxon>Trametes</taxon>
    </lineage>
</organism>
<dbReference type="InterPro" id="IPR002925">
    <property type="entry name" value="Dienelactn_hydro"/>
</dbReference>
<dbReference type="InterPro" id="IPR029058">
    <property type="entry name" value="AB_hydrolase_fold"/>
</dbReference>
<dbReference type="AlphaFoldDB" id="A0A1Y2IU64"/>
<protein>
    <submittedName>
        <fullName evidence="2">Dienelactone hydrolase</fullName>
    </submittedName>
</protein>
<evidence type="ECO:0000313" key="3">
    <source>
        <dbReference type="Proteomes" id="UP000193067"/>
    </source>
</evidence>
<keyword evidence="2" id="KW-0378">Hydrolase</keyword>
<dbReference type="EMBL" id="KZ084100">
    <property type="protein sequence ID" value="OSD03482.1"/>
    <property type="molecule type" value="Genomic_DNA"/>
</dbReference>
<gene>
    <name evidence="2" type="ORF">PYCCODRAFT_1476884</name>
</gene>
<accession>A0A1Y2IU64</accession>
<reference evidence="2 3" key="1">
    <citation type="journal article" date="2015" name="Biotechnol. Biofuels">
        <title>Enhanced degradation of softwood versus hardwood by the white-rot fungus Pycnoporus coccineus.</title>
        <authorList>
            <person name="Couturier M."/>
            <person name="Navarro D."/>
            <person name="Chevret D."/>
            <person name="Henrissat B."/>
            <person name="Piumi F."/>
            <person name="Ruiz-Duenas F.J."/>
            <person name="Martinez A.T."/>
            <person name="Grigoriev I.V."/>
            <person name="Riley R."/>
            <person name="Lipzen A."/>
            <person name="Berrin J.G."/>
            <person name="Master E.R."/>
            <person name="Rosso M.N."/>
        </authorList>
    </citation>
    <scope>NUCLEOTIDE SEQUENCE [LARGE SCALE GENOMIC DNA]</scope>
    <source>
        <strain evidence="2 3">BRFM310</strain>
    </source>
</reference>
<name>A0A1Y2IU64_TRAC3</name>
<sequence>MLITKTYYDIPTKLDPNGRPIRIFVIAPNVPAYPNAKFPGVVCFSEIYQVTGPVERFAGQIASHGYVVACPSIYHEFEGPEALPYDTEGTDKGNKYKIEKELAAYDEDATLAIDLLCSLKNCNGRIAGLSPLSTYRTYSLTTCAATGMCLGGHLAFRAAFDPRVRASFCWFATDIHSATLGKGKNDNSLVRVRNGDLKGKGELVMVFGKQDTHVPREGRDLIRKTLEDANVTATFLEVQAQHAFIRDEESKGRWDAALTRSLVGVMMEVFERTVGRDMGERVDDGTKIEHVC</sequence>
<evidence type="ECO:0000259" key="1">
    <source>
        <dbReference type="Pfam" id="PF01738"/>
    </source>
</evidence>
<dbReference type="PANTHER" id="PTHR47562">
    <property type="match status" value="1"/>
</dbReference>
<dbReference type="Gene3D" id="3.40.50.1820">
    <property type="entry name" value="alpha/beta hydrolase"/>
    <property type="match status" value="1"/>
</dbReference>
<proteinExistence type="predicted"/>
<dbReference type="SUPFAM" id="SSF53474">
    <property type="entry name" value="alpha/beta-Hydrolases"/>
    <property type="match status" value="1"/>
</dbReference>
<dbReference type="STRING" id="1353009.A0A1Y2IU64"/>
<dbReference type="GO" id="GO:0016787">
    <property type="term" value="F:hydrolase activity"/>
    <property type="evidence" value="ECO:0007669"/>
    <property type="project" value="UniProtKB-KW"/>
</dbReference>
<keyword evidence="3" id="KW-1185">Reference proteome</keyword>
<feature type="domain" description="Dienelactone hydrolase" evidence="1">
    <location>
        <begin position="35"/>
        <end position="259"/>
    </location>
</feature>
<dbReference type="PANTHER" id="PTHR47562:SF2">
    <property type="entry name" value="CARBOXYMETHYLENEBUTENOLIDASE-RELATED"/>
    <property type="match status" value="1"/>
</dbReference>
<dbReference type="OrthoDB" id="58297at2759"/>
<evidence type="ECO:0000313" key="2">
    <source>
        <dbReference type="EMBL" id="OSD03482.1"/>
    </source>
</evidence>
<dbReference type="Proteomes" id="UP000193067">
    <property type="component" value="Unassembled WGS sequence"/>
</dbReference>
<dbReference type="Pfam" id="PF01738">
    <property type="entry name" value="DLH"/>
    <property type="match status" value="1"/>
</dbReference>